<organism evidence="2 3">
    <name type="scientific">Datura stramonium</name>
    <name type="common">Jimsonweed</name>
    <name type="synonym">Common thornapple</name>
    <dbReference type="NCBI Taxonomy" id="4076"/>
    <lineage>
        <taxon>Eukaryota</taxon>
        <taxon>Viridiplantae</taxon>
        <taxon>Streptophyta</taxon>
        <taxon>Embryophyta</taxon>
        <taxon>Tracheophyta</taxon>
        <taxon>Spermatophyta</taxon>
        <taxon>Magnoliopsida</taxon>
        <taxon>eudicotyledons</taxon>
        <taxon>Gunneridae</taxon>
        <taxon>Pentapetalae</taxon>
        <taxon>asterids</taxon>
        <taxon>lamiids</taxon>
        <taxon>Solanales</taxon>
        <taxon>Solanaceae</taxon>
        <taxon>Solanoideae</taxon>
        <taxon>Datureae</taxon>
        <taxon>Datura</taxon>
    </lineage>
</organism>
<dbReference type="EMBL" id="JACEIK010013198">
    <property type="protein sequence ID" value="MCE3216407.1"/>
    <property type="molecule type" value="Genomic_DNA"/>
</dbReference>
<sequence length="184" mass="20849">RVSFPHRRRPKIVFGERERVAAAQPRSSSRRYFQLRTSANRSQIDQRENLVLKINSRAVNRRRESAAATVADCEQQCSPDRSAVAASSQRRKKKKKGQPTTGEEPDLTKQSRAVAQCRRPEKNQFFLRSSSSAVDRARKKKLLPVATPEKNQAVIAARSVQIAELLPPSSSPVQSCHRRHEQQI</sequence>
<feature type="region of interest" description="Disordered" evidence="1">
    <location>
        <begin position="15"/>
        <end position="35"/>
    </location>
</feature>
<dbReference type="Proteomes" id="UP000823775">
    <property type="component" value="Unassembled WGS sequence"/>
</dbReference>
<evidence type="ECO:0000313" key="3">
    <source>
        <dbReference type="Proteomes" id="UP000823775"/>
    </source>
</evidence>
<comment type="caution">
    <text evidence="2">The sequence shown here is derived from an EMBL/GenBank/DDBJ whole genome shotgun (WGS) entry which is preliminary data.</text>
</comment>
<feature type="region of interest" description="Disordered" evidence="1">
    <location>
        <begin position="78"/>
        <end position="115"/>
    </location>
</feature>
<evidence type="ECO:0000256" key="1">
    <source>
        <dbReference type="SAM" id="MobiDB-lite"/>
    </source>
</evidence>
<reference evidence="2 3" key="1">
    <citation type="journal article" date="2021" name="BMC Genomics">
        <title>Datura genome reveals duplications of psychoactive alkaloid biosynthetic genes and high mutation rate following tissue culture.</title>
        <authorList>
            <person name="Rajewski A."/>
            <person name="Carter-House D."/>
            <person name="Stajich J."/>
            <person name="Litt A."/>
        </authorList>
    </citation>
    <scope>NUCLEOTIDE SEQUENCE [LARGE SCALE GENOMIC DNA]</scope>
    <source>
        <strain evidence="2">AR-01</strain>
    </source>
</reference>
<gene>
    <name evidence="2" type="ORF">HAX54_006359</name>
</gene>
<keyword evidence="3" id="KW-1185">Reference proteome</keyword>
<evidence type="ECO:0000313" key="2">
    <source>
        <dbReference type="EMBL" id="MCE3216407.1"/>
    </source>
</evidence>
<protein>
    <submittedName>
        <fullName evidence="2">Uncharacterized protein</fullName>
    </submittedName>
</protein>
<proteinExistence type="predicted"/>
<accession>A0ABS8WU08</accession>
<name>A0ABS8WU08_DATST</name>
<feature type="compositionally biased region" description="Polar residues" evidence="1">
    <location>
        <begin position="25"/>
        <end position="35"/>
    </location>
</feature>
<feature type="non-terminal residue" evidence="2">
    <location>
        <position position="1"/>
    </location>
</feature>